<evidence type="ECO:0000256" key="5">
    <source>
        <dbReference type="ARBA" id="ARBA00022989"/>
    </source>
</evidence>
<dbReference type="RefSeq" id="WP_039456961.1">
    <property type="nucleotide sequence ID" value="NZ_JWLZ01000013.1"/>
</dbReference>
<dbReference type="PANTHER" id="PTHR33452:SF1">
    <property type="entry name" value="INNER MEMBRANE PROTEIN YPHA-RELATED"/>
    <property type="match status" value="1"/>
</dbReference>
<sequence>MDKLLALLSGRNGSHRIEDLLLLLLRLAIGGAMLTHGIGKIMNFSELAPTFIDPFGIGSTPSLVLAMLAEVLGSIALMLGVLTRISALVLLFTMGTATYAVGMAKGWAGAELAFIYSLVYLTLMVQGGGRIGLEHFWLSKRRKAKALAKEKSA</sequence>
<keyword evidence="5 7" id="KW-1133">Transmembrane helix</keyword>
<dbReference type="PANTHER" id="PTHR33452">
    <property type="entry name" value="OXIDOREDUCTASE CATD-RELATED"/>
    <property type="match status" value="1"/>
</dbReference>
<feature type="transmembrane region" description="Helical" evidence="7">
    <location>
        <begin position="114"/>
        <end position="133"/>
    </location>
</feature>
<evidence type="ECO:0008006" key="10">
    <source>
        <dbReference type="Google" id="ProtNLM"/>
    </source>
</evidence>
<dbReference type="InterPro" id="IPR032808">
    <property type="entry name" value="DoxX"/>
</dbReference>
<reference evidence="8 9" key="1">
    <citation type="submission" date="2014-12" db="EMBL/GenBank/DDBJ databases">
        <title>Genome sequencing of Photobacterium gaetbulicola AD005a.</title>
        <authorList>
            <person name="Adrian T.G.S."/>
            <person name="Chan K.G."/>
        </authorList>
    </citation>
    <scope>NUCLEOTIDE SEQUENCE [LARGE SCALE GENOMIC DNA]</scope>
    <source>
        <strain evidence="8 9">AD005a</strain>
    </source>
</reference>
<evidence type="ECO:0000313" key="8">
    <source>
        <dbReference type="EMBL" id="KHT65349.1"/>
    </source>
</evidence>
<feature type="transmembrane region" description="Helical" evidence="7">
    <location>
        <begin position="20"/>
        <end position="42"/>
    </location>
</feature>
<keyword evidence="4 7" id="KW-0812">Transmembrane</keyword>
<dbReference type="Pfam" id="PF07681">
    <property type="entry name" value="DoxX"/>
    <property type="match status" value="1"/>
</dbReference>
<evidence type="ECO:0000256" key="7">
    <source>
        <dbReference type="SAM" id="Phobius"/>
    </source>
</evidence>
<comment type="subcellular location">
    <subcellularLocation>
        <location evidence="1">Cell membrane</location>
        <topology evidence="1">Multi-pass membrane protein</topology>
    </subcellularLocation>
</comment>
<keyword evidence="3" id="KW-1003">Cell membrane</keyword>
<feature type="transmembrane region" description="Helical" evidence="7">
    <location>
        <begin position="89"/>
        <end position="108"/>
    </location>
</feature>
<evidence type="ECO:0000313" key="9">
    <source>
        <dbReference type="Proteomes" id="UP000031278"/>
    </source>
</evidence>
<accession>A0A0B9G9T2</accession>
<feature type="transmembrane region" description="Helical" evidence="7">
    <location>
        <begin position="62"/>
        <end position="82"/>
    </location>
</feature>
<evidence type="ECO:0000256" key="1">
    <source>
        <dbReference type="ARBA" id="ARBA00004651"/>
    </source>
</evidence>
<evidence type="ECO:0000256" key="2">
    <source>
        <dbReference type="ARBA" id="ARBA00006679"/>
    </source>
</evidence>
<evidence type="ECO:0000256" key="3">
    <source>
        <dbReference type="ARBA" id="ARBA00022475"/>
    </source>
</evidence>
<evidence type="ECO:0000256" key="6">
    <source>
        <dbReference type="ARBA" id="ARBA00023136"/>
    </source>
</evidence>
<gene>
    <name evidence="8" type="ORF">RJ45_01505</name>
</gene>
<comment type="similarity">
    <text evidence="2">Belongs to the DoxX family.</text>
</comment>
<dbReference type="GO" id="GO:0005886">
    <property type="term" value="C:plasma membrane"/>
    <property type="evidence" value="ECO:0007669"/>
    <property type="project" value="UniProtKB-SubCell"/>
</dbReference>
<proteinExistence type="inferred from homology"/>
<evidence type="ECO:0000256" key="4">
    <source>
        <dbReference type="ARBA" id="ARBA00022692"/>
    </source>
</evidence>
<dbReference type="AlphaFoldDB" id="A0A0B9G9T2"/>
<comment type="caution">
    <text evidence="8">The sequence shown here is derived from an EMBL/GenBank/DDBJ whole genome shotgun (WGS) entry which is preliminary data.</text>
</comment>
<protein>
    <recommendedName>
        <fullName evidence="10">DoxX family protein</fullName>
    </recommendedName>
</protein>
<keyword evidence="6 7" id="KW-0472">Membrane</keyword>
<name>A0A0B9G9T2_9GAMM</name>
<dbReference type="InterPro" id="IPR051907">
    <property type="entry name" value="DoxX-like_oxidoreductase"/>
</dbReference>
<organism evidence="8 9">
    <name type="scientific">Photobacterium gaetbulicola</name>
    <dbReference type="NCBI Taxonomy" id="1295392"/>
    <lineage>
        <taxon>Bacteria</taxon>
        <taxon>Pseudomonadati</taxon>
        <taxon>Pseudomonadota</taxon>
        <taxon>Gammaproteobacteria</taxon>
        <taxon>Vibrionales</taxon>
        <taxon>Vibrionaceae</taxon>
        <taxon>Photobacterium</taxon>
    </lineage>
</organism>
<dbReference type="EMBL" id="JWLZ01000013">
    <property type="protein sequence ID" value="KHT65349.1"/>
    <property type="molecule type" value="Genomic_DNA"/>
</dbReference>
<dbReference type="Proteomes" id="UP000031278">
    <property type="component" value="Unassembled WGS sequence"/>
</dbReference>